<reference evidence="2" key="1">
    <citation type="submission" date="2022-11" db="UniProtKB">
        <authorList>
            <consortium name="WormBaseParasite"/>
        </authorList>
    </citation>
    <scope>IDENTIFICATION</scope>
</reference>
<dbReference type="WBParaSite" id="ACRNAN_scaffold13053.g26876.t1">
    <property type="protein sequence ID" value="ACRNAN_scaffold13053.g26876.t1"/>
    <property type="gene ID" value="ACRNAN_scaffold13053.g26876"/>
</dbReference>
<dbReference type="Proteomes" id="UP000887540">
    <property type="component" value="Unplaced"/>
</dbReference>
<sequence>MDRYGWDDPISDDLVKKWKKIARDWEGGELRIPRFLDDFGKNMLYKKANTAENFLDKENDILSRNRLDGEEKHVEIEA</sequence>
<protein>
    <submittedName>
        <fullName evidence="2">Uncharacterized protein</fullName>
    </submittedName>
</protein>
<organism evidence="1 2">
    <name type="scientific">Acrobeloides nanus</name>
    <dbReference type="NCBI Taxonomy" id="290746"/>
    <lineage>
        <taxon>Eukaryota</taxon>
        <taxon>Metazoa</taxon>
        <taxon>Ecdysozoa</taxon>
        <taxon>Nematoda</taxon>
        <taxon>Chromadorea</taxon>
        <taxon>Rhabditida</taxon>
        <taxon>Tylenchina</taxon>
        <taxon>Cephalobomorpha</taxon>
        <taxon>Cephaloboidea</taxon>
        <taxon>Cephalobidae</taxon>
        <taxon>Acrobeloides</taxon>
    </lineage>
</organism>
<dbReference type="AlphaFoldDB" id="A0A914CR25"/>
<keyword evidence="1" id="KW-1185">Reference proteome</keyword>
<accession>A0A914CR25</accession>
<dbReference type="InterPro" id="IPR008042">
    <property type="entry name" value="Retrotrans_Pao"/>
</dbReference>
<evidence type="ECO:0000313" key="2">
    <source>
        <dbReference type="WBParaSite" id="ACRNAN_scaffold13053.g26876.t1"/>
    </source>
</evidence>
<dbReference type="Pfam" id="PF05380">
    <property type="entry name" value="Peptidase_A17"/>
    <property type="match status" value="1"/>
</dbReference>
<evidence type="ECO:0000313" key="1">
    <source>
        <dbReference type="Proteomes" id="UP000887540"/>
    </source>
</evidence>
<proteinExistence type="predicted"/>
<name>A0A914CR25_9BILA</name>